<dbReference type="Gene3D" id="3.40.47.10">
    <property type="match status" value="1"/>
</dbReference>
<keyword evidence="5" id="KW-1185">Reference proteome</keyword>
<evidence type="ECO:0000256" key="1">
    <source>
        <dbReference type="ARBA" id="ARBA00023315"/>
    </source>
</evidence>
<dbReference type="SUPFAM" id="SSF53901">
    <property type="entry name" value="Thiolase-like"/>
    <property type="match status" value="1"/>
</dbReference>
<dbReference type="EMBL" id="JAVYJV010000018">
    <property type="protein sequence ID" value="KAK4347942.1"/>
    <property type="molecule type" value="Genomic_DNA"/>
</dbReference>
<name>A0AAE1RCC4_9SOLA</name>
<accession>A0AAE1RCC4</accession>
<comment type="caution">
    <text evidence="4">The sequence shown here is derived from an EMBL/GenBank/DDBJ whole genome shotgun (WGS) entry which is preliminary data.</text>
</comment>
<dbReference type="PANTHER" id="PTHR31561">
    <property type="entry name" value="3-KETOACYL-COA SYNTHASE"/>
    <property type="match status" value="1"/>
</dbReference>
<protein>
    <recommendedName>
        <fullName evidence="3">FAE domain-containing protein</fullName>
    </recommendedName>
</protein>
<dbReference type="InterPro" id="IPR016039">
    <property type="entry name" value="Thiolase-like"/>
</dbReference>
<evidence type="ECO:0000259" key="3">
    <source>
        <dbReference type="Pfam" id="PF08392"/>
    </source>
</evidence>
<dbReference type="Pfam" id="PF08392">
    <property type="entry name" value="FAE1_CUT1_RppA"/>
    <property type="match status" value="1"/>
</dbReference>
<dbReference type="GO" id="GO:0006633">
    <property type="term" value="P:fatty acid biosynthetic process"/>
    <property type="evidence" value="ECO:0007669"/>
    <property type="project" value="InterPro"/>
</dbReference>
<reference evidence="4" key="1">
    <citation type="submission" date="2023-12" db="EMBL/GenBank/DDBJ databases">
        <title>Genome assembly of Anisodus tanguticus.</title>
        <authorList>
            <person name="Wang Y.-J."/>
        </authorList>
    </citation>
    <scope>NUCLEOTIDE SEQUENCE</scope>
    <source>
        <strain evidence="4">KB-2021</strain>
        <tissue evidence="4">Leaf</tissue>
    </source>
</reference>
<organism evidence="4 5">
    <name type="scientific">Anisodus tanguticus</name>
    <dbReference type="NCBI Taxonomy" id="243964"/>
    <lineage>
        <taxon>Eukaryota</taxon>
        <taxon>Viridiplantae</taxon>
        <taxon>Streptophyta</taxon>
        <taxon>Embryophyta</taxon>
        <taxon>Tracheophyta</taxon>
        <taxon>Spermatophyta</taxon>
        <taxon>Magnoliopsida</taxon>
        <taxon>eudicotyledons</taxon>
        <taxon>Gunneridae</taxon>
        <taxon>Pentapetalae</taxon>
        <taxon>asterids</taxon>
        <taxon>lamiids</taxon>
        <taxon>Solanales</taxon>
        <taxon>Solanaceae</taxon>
        <taxon>Solanoideae</taxon>
        <taxon>Hyoscyameae</taxon>
        <taxon>Anisodus</taxon>
    </lineage>
</organism>
<feature type="domain" description="FAE" evidence="3">
    <location>
        <begin position="2"/>
        <end position="153"/>
    </location>
</feature>
<proteinExistence type="predicted"/>
<keyword evidence="1" id="KW-0808">Transferase</keyword>
<gene>
    <name evidence="4" type="ORF">RND71_034281</name>
</gene>
<dbReference type="InterPro" id="IPR012392">
    <property type="entry name" value="3-ktacl-CoA_syn"/>
</dbReference>
<dbReference type="InterPro" id="IPR013601">
    <property type="entry name" value="FAE1_typ3_polyketide_synth"/>
</dbReference>
<dbReference type="Proteomes" id="UP001291623">
    <property type="component" value="Unassembled WGS sequence"/>
</dbReference>
<dbReference type="AlphaFoldDB" id="A0AAE1RCC4"/>
<dbReference type="GO" id="GO:0009922">
    <property type="term" value="F:fatty acid elongase activity"/>
    <property type="evidence" value="ECO:0007669"/>
    <property type="project" value="UniProtKB-EC"/>
</dbReference>
<comment type="catalytic activity">
    <reaction evidence="2">
        <text>a very-long-chain acyl-CoA + malonyl-CoA + H(+) = a very-long-chain 3-oxoacyl-CoA + CO2 + CoA</text>
        <dbReference type="Rhea" id="RHEA:32727"/>
        <dbReference type="ChEBI" id="CHEBI:15378"/>
        <dbReference type="ChEBI" id="CHEBI:16526"/>
        <dbReference type="ChEBI" id="CHEBI:57287"/>
        <dbReference type="ChEBI" id="CHEBI:57384"/>
        <dbReference type="ChEBI" id="CHEBI:90725"/>
        <dbReference type="ChEBI" id="CHEBI:90736"/>
        <dbReference type="EC" id="2.3.1.199"/>
    </reaction>
</comment>
<dbReference type="GO" id="GO:0016020">
    <property type="term" value="C:membrane"/>
    <property type="evidence" value="ECO:0007669"/>
    <property type="project" value="InterPro"/>
</dbReference>
<evidence type="ECO:0000256" key="2">
    <source>
        <dbReference type="ARBA" id="ARBA00047375"/>
    </source>
</evidence>
<sequence>MSKPRSIYLVDYSCYKAPVTCRDPFSTFMEHSRLILKGNPKSVEFQMRILERSVLREKTCLPPPIHYIPPTPTMEADRGEAEMVIFISIDDLMKKIGLKPKDIDILIVNCNLFSPTPSLSAMVVNKYKLRSNIQSFNLFGMGCNAGLISIDLA</sequence>
<keyword evidence="1" id="KW-0012">Acyltransferase</keyword>
<evidence type="ECO:0000313" key="5">
    <source>
        <dbReference type="Proteomes" id="UP001291623"/>
    </source>
</evidence>
<evidence type="ECO:0000313" key="4">
    <source>
        <dbReference type="EMBL" id="KAK4347942.1"/>
    </source>
</evidence>